<protein>
    <submittedName>
        <fullName evidence="1">Uncharacterized protein</fullName>
    </submittedName>
</protein>
<name>A0A2S2PIL2_SCHGA</name>
<accession>A0A2S2PIL2</accession>
<organism evidence="1">
    <name type="scientific">Schizaphis graminum</name>
    <name type="common">Green bug aphid</name>
    <dbReference type="NCBI Taxonomy" id="13262"/>
    <lineage>
        <taxon>Eukaryota</taxon>
        <taxon>Metazoa</taxon>
        <taxon>Ecdysozoa</taxon>
        <taxon>Arthropoda</taxon>
        <taxon>Hexapoda</taxon>
        <taxon>Insecta</taxon>
        <taxon>Pterygota</taxon>
        <taxon>Neoptera</taxon>
        <taxon>Paraneoptera</taxon>
        <taxon>Hemiptera</taxon>
        <taxon>Sternorrhyncha</taxon>
        <taxon>Aphidomorpha</taxon>
        <taxon>Aphidoidea</taxon>
        <taxon>Aphididae</taxon>
        <taxon>Aphidini</taxon>
        <taxon>Schizaphis</taxon>
    </lineage>
</organism>
<evidence type="ECO:0000313" key="1">
    <source>
        <dbReference type="EMBL" id="MBY29247.1"/>
    </source>
</evidence>
<proteinExistence type="predicted"/>
<reference evidence="1" key="1">
    <citation type="submission" date="2018-04" db="EMBL/GenBank/DDBJ databases">
        <title>Transcriptome of Schizaphis graminum biotype I.</title>
        <authorList>
            <person name="Scully E.D."/>
            <person name="Geib S.M."/>
            <person name="Palmer N.A."/>
            <person name="Koch K."/>
            <person name="Bradshaw J."/>
            <person name="Heng-Moss T."/>
            <person name="Sarath G."/>
        </authorList>
    </citation>
    <scope>NUCLEOTIDE SEQUENCE</scope>
</reference>
<sequence>MPEVDRGTRYKYNRSEITTLHRPAQVQINVYILSYWHVRRNNNICITIQYGGSLLQHWSSFCRVAGRYTPRSCTDQRSSAGLVQIIYITYYNILHNARRG</sequence>
<dbReference type="EMBL" id="GGMR01016628">
    <property type="protein sequence ID" value="MBY29247.1"/>
    <property type="molecule type" value="Transcribed_RNA"/>
</dbReference>
<dbReference type="AlphaFoldDB" id="A0A2S2PIL2"/>
<gene>
    <name evidence="1" type="ORF">g.1508</name>
</gene>